<feature type="non-terminal residue" evidence="11">
    <location>
        <position position="402"/>
    </location>
</feature>
<name>A0A0M0JV52_9EUKA</name>
<feature type="signal peptide" evidence="10">
    <location>
        <begin position="1"/>
        <end position="23"/>
    </location>
</feature>
<comment type="caution">
    <text evidence="11">The sequence shown here is derived from an EMBL/GenBank/DDBJ whole genome shotgun (WGS) entry which is preliminary data.</text>
</comment>
<feature type="compositionally biased region" description="Basic and acidic residues" evidence="9">
    <location>
        <begin position="234"/>
        <end position="245"/>
    </location>
</feature>
<dbReference type="PANTHER" id="PTHR22760">
    <property type="entry name" value="GLYCOSYLTRANSFERASE"/>
    <property type="match status" value="1"/>
</dbReference>
<gene>
    <name evidence="11" type="ORF">Ctob_004353</name>
</gene>
<evidence type="ECO:0000256" key="3">
    <source>
        <dbReference type="ARBA" id="ARBA00022679"/>
    </source>
</evidence>
<comment type="subcellular location">
    <subcellularLocation>
        <location evidence="1 8">Endoplasmic reticulum membrane</location>
        <topology evidence="1 8">Multi-pass membrane protein</topology>
    </subcellularLocation>
</comment>
<dbReference type="OrthoDB" id="416834at2759"/>
<evidence type="ECO:0000256" key="4">
    <source>
        <dbReference type="ARBA" id="ARBA00022692"/>
    </source>
</evidence>
<dbReference type="SUPFAM" id="SSF82199">
    <property type="entry name" value="SET domain"/>
    <property type="match status" value="1"/>
</dbReference>
<comment type="similarity">
    <text evidence="8">Belongs to the glycosyltransferase 22 family.</text>
</comment>
<dbReference type="EC" id="2.4.1.-" evidence="8"/>
<reference evidence="12" key="1">
    <citation type="journal article" date="2015" name="PLoS Genet.">
        <title>Genome Sequence and Transcriptome Analyses of Chrysochromulina tobin: Metabolic Tools for Enhanced Algal Fitness in the Prominent Order Prymnesiales (Haptophyceae).</title>
        <authorList>
            <person name="Hovde B.T."/>
            <person name="Deodato C.R."/>
            <person name="Hunsperger H.M."/>
            <person name="Ryken S.A."/>
            <person name="Yost W."/>
            <person name="Jha R.K."/>
            <person name="Patterson J."/>
            <person name="Monnat R.J. Jr."/>
            <person name="Barlow S.B."/>
            <person name="Starkenburg S.R."/>
            <person name="Cattolico R.A."/>
        </authorList>
    </citation>
    <scope>NUCLEOTIDE SEQUENCE</scope>
    <source>
        <strain evidence="12">CCMP291</strain>
    </source>
</reference>
<evidence type="ECO:0000256" key="10">
    <source>
        <dbReference type="SAM" id="SignalP"/>
    </source>
</evidence>
<dbReference type="GO" id="GO:0005789">
    <property type="term" value="C:endoplasmic reticulum membrane"/>
    <property type="evidence" value="ECO:0007669"/>
    <property type="project" value="UniProtKB-SubCell"/>
</dbReference>
<organism evidence="11 12">
    <name type="scientific">Chrysochromulina tobinii</name>
    <dbReference type="NCBI Taxonomy" id="1460289"/>
    <lineage>
        <taxon>Eukaryota</taxon>
        <taxon>Haptista</taxon>
        <taxon>Haptophyta</taxon>
        <taxon>Prymnesiophyceae</taxon>
        <taxon>Prymnesiales</taxon>
        <taxon>Chrysochromulinaceae</taxon>
        <taxon>Chrysochromulina</taxon>
    </lineage>
</organism>
<dbReference type="AlphaFoldDB" id="A0A0M0JV52"/>
<dbReference type="Gene3D" id="3.90.1410.10">
    <property type="entry name" value="set domain protein methyltransferase, domain 1"/>
    <property type="match status" value="1"/>
</dbReference>
<evidence type="ECO:0000313" key="11">
    <source>
        <dbReference type="EMBL" id="KOO30232.1"/>
    </source>
</evidence>
<feature type="chain" id="PRO_5005602239" description="Mannosyltransferase" evidence="10">
    <location>
        <begin position="24"/>
        <end position="402"/>
    </location>
</feature>
<protein>
    <recommendedName>
        <fullName evidence="8">Mannosyltransferase</fullName>
        <ecNumber evidence="8">2.4.1.-</ecNumber>
    </recommendedName>
</protein>
<dbReference type="EMBL" id="JWZX01002262">
    <property type="protein sequence ID" value="KOO30232.1"/>
    <property type="molecule type" value="Genomic_DNA"/>
</dbReference>
<sequence length="402" mass="43445">MAWLAQNAKKLCAILLLFRVLNAMLVQTQHDPDENWQAGEVAHQLVFGYGILTWEWIYAVRSYMHVLPFAALFRMLKAVGLDTPDVIAHTPRLFQAAVLAGSDIALGVLTERHILAARYRQRWWHRPARPLPTHVALFDEMYAVPESKYVSFDDVLWARGVHLSRCFPRPLVDAAQQDLMHEVLASTEVDAPLRVVHGGSGPPKVIWAAPGALGSAHVSAATSASAPKAVTDSLETKAEDKHEDTLGSAEATHQNVGEGASGDVSGAGAGAGGADEADEVDAQVSRALQLEHEDETAAGNLGCMLPLFDMFEHKCGHPIVWEAGRGGVRFRCRAPVPKGAPLHNNYGAKGNEELLFTYGFAVRGNPLDAVEGVVVGCAPTPDTALAAERRRLLEEHGVPYTT</sequence>
<keyword evidence="4" id="KW-0812">Transmembrane</keyword>
<dbReference type="InterPro" id="IPR005599">
    <property type="entry name" value="GPI_mannosylTrfase"/>
</dbReference>
<keyword evidence="6" id="KW-1133">Transmembrane helix</keyword>
<evidence type="ECO:0000256" key="1">
    <source>
        <dbReference type="ARBA" id="ARBA00004477"/>
    </source>
</evidence>
<evidence type="ECO:0000256" key="5">
    <source>
        <dbReference type="ARBA" id="ARBA00022824"/>
    </source>
</evidence>
<evidence type="ECO:0000256" key="2">
    <source>
        <dbReference type="ARBA" id="ARBA00022676"/>
    </source>
</evidence>
<dbReference type="GO" id="GO:0006506">
    <property type="term" value="P:GPI anchor biosynthetic process"/>
    <property type="evidence" value="ECO:0007669"/>
    <property type="project" value="TreeGrafter"/>
</dbReference>
<dbReference type="Pfam" id="PF03901">
    <property type="entry name" value="Glyco_transf_22"/>
    <property type="match status" value="1"/>
</dbReference>
<evidence type="ECO:0000256" key="6">
    <source>
        <dbReference type="ARBA" id="ARBA00022989"/>
    </source>
</evidence>
<keyword evidence="10" id="KW-0732">Signal</keyword>
<dbReference type="Proteomes" id="UP000037460">
    <property type="component" value="Unassembled WGS sequence"/>
</dbReference>
<dbReference type="InterPro" id="IPR046341">
    <property type="entry name" value="SET_dom_sf"/>
</dbReference>
<evidence type="ECO:0000313" key="12">
    <source>
        <dbReference type="Proteomes" id="UP000037460"/>
    </source>
</evidence>
<keyword evidence="5 8" id="KW-0256">Endoplasmic reticulum</keyword>
<proteinExistence type="inferred from homology"/>
<evidence type="ECO:0000256" key="9">
    <source>
        <dbReference type="SAM" id="MobiDB-lite"/>
    </source>
</evidence>
<evidence type="ECO:0000256" key="7">
    <source>
        <dbReference type="ARBA" id="ARBA00023136"/>
    </source>
</evidence>
<keyword evidence="3 11" id="KW-0808">Transferase</keyword>
<keyword evidence="7" id="KW-0472">Membrane</keyword>
<keyword evidence="12" id="KW-1185">Reference proteome</keyword>
<accession>A0A0M0JV52</accession>
<dbReference type="GO" id="GO:0000026">
    <property type="term" value="F:alpha-1,2-mannosyltransferase activity"/>
    <property type="evidence" value="ECO:0007669"/>
    <property type="project" value="TreeGrafter"/>
</dbReference>
<dbReference type="PANTHER" id="PTHR22760:SF4">
    <property type="entry name" value="GPI MANNOSYLTRANSFERASE 3"/>
    <property type="match status" value="1"/>
</dbReference>
<keyword evidence="2 8" id="KW-0328">Glycosyltransferase</keyword>
<feature type="region of interest" description="Disordered" evidence="9">
    <location>
        <begin position="224"/>
        <end position="282"/>
    </location>
</feature>
<evidence type="ECO:0000256" key="8">
    <source>
        <dbReference type="RuleBase" id="RU363075"/>
    </source>
</evidence>